<keyword evidence="2" id="KW-0645">Protease</keyword>
<dbReference type="SUPFAM" id="SSF53187">
    <property type="entry name" value="Zn-dependent exopeptidases"/>
    <property type="match status" value="1"/>
</dbReference>
<evidence type="ECO:0000313" key="8">
    <source>
        <dbReference type="EMBL" id="UGS37098.1"/>
    </source>
</evidence>
<evidence type="ECO:0000256" key="6">
    <source>
        <dbReference type="ARBA" id="ARBA00023049"/>
    </source>
</evidence>
<dbReference type="GO" id="GO:0008237">
    <property type="term" value="F:metallopeptidase activity"/>
    <property type="evidence" value="ECO:0007669"/>
    <property type="project" value="UniProtKB-KW"/>
</dbReference>
<dbReference type="PANTHER" id="PTHR42994:SF2">
    <property type="entry name" value="PEPTIDASE"/>
    <property type="match status" value="1"/>
</dbReference>
<keyword evidence="6" id="KW-0482">Metalloprotease</keyword>
<evidence type="ECO:0000256" key="3">
    <source>
        <dbReference type="ARBA" id="ARBA00022723"/>
    </source>
</evidence>
<keyword evidence="5" id="KW-0862">Zinc</keyword>
<reference evidence="8" key="1">
    <citation type="journal article" date="2022" name="Int. J. Syst. Evol. Microbiol.">
        <title>Pseudomonas aegrilactucae sp. nov. and Pseudomonas morbosilactucae sp. nov., pathogens causing bacterial rot of lettuce in Japan.</title>
        <authorList>
            <person name="Sawada H."/>
            <person name="Fujikawa T."/>
            <person name="Satou M."/>
        </authorList>
    </citation>
    <scope>NUCLEOTIDE SEQUENCE</scope>
    <source>
        <strain evidence="8">0166_1</strain>
    </source>
</reference>
<dbReference type="Gene3D" id="3.30.70.360">
    <property type="match status" value="1"/>
</dbReference>
<sequence length="393" mass="41637">MAATARPPPCPGTVLARPTDAERRRLHGLFAELCAIDSPFGHEQACADRVEAELRRIGLDVERDDFGNLLARVPPPAGSERWLLMCAHLDTVPRLDPSTPIEPVEVDEGWENAHADILGADNKAAVAAMLLTAERAANDGSPVGLELLFTLQEENALVGAKAFDVGRLRSRFGYVYDHATPIGEIVLASPTYYRFEATFHGQAAHAGIRPEDGRSAIVAAARAIASLRLGRIDDETTANVGTIHGGVGGTNVVPEHCRFVGEVRSIDDAKAEALVTETIERIHAAANEPTCDVDVDVSVARLFSGYRHRPTSPAVGAAEEALRACGYEPGHIHSGGGSDANAFEAAGLHCVCLANGTQRNHEPTERVSFDALEGMLAVSFALLATAVAVDAPA</sequence>
<protein>
    <submittedName>
        <fullName evidence="8">Succinyl-diaminopimelate desuccinylase</fullName>
        <ecNumber evidence="8">3.5.1.18</ecNumber>
    </submittedName>
</protein>
<gene>
    <name evidence="8" type="primary">dapE_3</name>
    <name evidence="8" type="ORF">DSM104329_03512</name>
</gene>
<dbReference type="Pfam" id="PF07687">
    <property type="entry name" value="M20_dimer"/>
    <property type="match status" value="1"/>
</dbReference>
<dbReference type="GO" id="GO:0046872">
    <property type="term" value="F:metal ion binding"/>
    <property type="evidence" value="ECO:0007669"/>
    <property type="project" value="UniProtKB-KW"/>
</dbReference>
<evidence type="ECO:0000259" key="7">
    <source>
        <dbReference type="Pfam" id="PF07687"/>
    </source>
</evidence>
<dbReference type="InterPro" id="IPR036264">
    <property type="entry name" value="Bact_exopeptidase_dim_dom"/>
</dbReference>
<dbReference type="EC" id="3.5.1.18" evidence="8"/>
<feature type="domain" description="Peptidase M20 dimerisation" evidence="7">
    <location>
        <begin position="195"/>
        <end position="285"/>
    </location>
</feature>
<name>A0A9E6XZM0_9ACTN</name>
<dbReference type="InterPro" id="IPR001261">
    <property type="entry name" value="ArgE/DapE_CS"/>
</dbReference>
<comment type="cofactor">
    <cofactor evidence="1">
        <name>Zn(2+)</name>
        <dbReference type="ChEBI" id="CHEBI:29105"/>
    </cofactor>
</comment>
<dbReference type="GO" id="GO:0006508">
    <property type="term" value="P:proteolysis"/>
    <property type="evidence" value="ECO:0007669"/>
    <property type="project" value="UniProtKB-KW"/>
</dbReference>
<accession>A0A9E6XZM0</accession>
<dbReference type="EMBL" id="CP087164">
    <property type="protein sequence ID" value="UGS37098.1"/>
    <property type="molecule type" value="Genomic_DNA"/>
</dbReference>
<dbReference type="PROSITE" id="PS00758">
    <property type="entry name" value="ARGE_DAPE_CPG2_1"/>
    <property type="match status" value="1"/>
</dbReference>
<keyword evidence="4 8" id="KW-0378">Hydrolase</keyword>
<evidence type="ECO:0000256" key="1">
    <source>
        <dbReference type="ARBA" id="ARBA00001947"/>
    </source>
</evidence>
<dbReference type="Gene3D" id="3.40.630.10">
    <property type="entry name" value="Zn peptidases"/>
    <property type="match status" value="1"/>
</dbReference>
<dbReference type="AlphaFoldDB" id="A0A9E6XZM0"/>
<evidence type="ECO:0000256" key="5">
    <source>
        <dbReference type="ARBA" id="ARBA00022833"/>
    </source>
</evidence>
<dbReference type="InterPro" id="IPR011650">
    <property type="entry name" value="Peptidase_M20_dimer"/>
</dbReference>
<evidence type="ECO:0000313" key="9">
    <source>
        <dbReference type="Proteomes" id="UP001162834"/>
    </source>
</evidence>
<keyword evidence="9" id="KW-1185">Reference proteome</keyword>
<organism evidence="8 9">
    <name type="scientific">Capillimicrobium parvum</name>
    <dbReference type="NCBI Taxonomy" id="2884022"/>
    <lineage>
        <taxon>Bacteria</taxon>
        <taxon>Bacillati</taxon>
        <taxon>Actinomycetota</taxon>
        <taxon>Thermoleophilia</taxon>
        <taxon>Solirubrobacterales</taxon>
        <taxon>Capillimicrobiaceae</taxon>
        <taxon>Capillimicrobium</taxon>
    </lineage>
</organism>
<dbReference type="PANTHER" id="PTHR42994">
    <property type="entry name" value="PEPTIDASE T"/>
    <property type="match status" value="1"/>
</dbReference>
<dbReference type="Proteomes" id="UP001162834">
    <property type="component" value="Chromosome"/>
</dbReference>
<dbReference type="KEGG" id="sbae:DSM104329_03512"/>
<evidence type="ECO:0000256" key="2">
    <source>
        <dbReference type="ARBA" id="ARBA00022670"/>
    </source>
</evidence>
<dbReference type="InterPro" id="IPR002933">
    <property type="entry name" value="Peptidase_M20"/>
</dbReference>
<proteinExistence type="predicted"/>
<dbReference type="GO" id="GO:0009014">
    <property type="term" value="F:succinyl-diaminopimelate desuccinylase activity"/>
    <property type="evidence" value="ECO:0007669"/>
    <property type="project" value="UniProtKB-EC"/>
</dbReference>
<dbReference type="SUPFAM" id="SSF55031">
    <property type="entry name" value="Bacterial exopeptidase dimerisation domain"/>
    <property type="match status" value="1"/>
</dbReference>
<keyword evidence="3" id="KW-0479">Metal-binding</keyword>
<dbReference type="Pfam" id="PF01546">
    <property type="entry name" value="Peptidase_M20"/>
    <property type="match status" value="1"/>
</dbReference>
<evidence type="ECO:0000256" key="4">
    <source>
        <dbReference type="ARBA" id="ARBA00022801"/>
    </source>
</evidence>